<reference evidence="1" key="1">
    <citation type="submission" date="2014-09" db="EMBL/GenBank/DDBJ databases">
        <authorList>
            <person name="Magalhaes I.L.F."/>
            <person name="Oliveira U."/>
            <person name="Santos F.R."/>
            <person name="Vidigal T.H.D.A."/>
            <person name="Brescovit A.D."/>
            <person name="Santos A.J."/>
        </authorList>
    </citation>
    <scope>NUCLEOTIDE SEQUENCE</scope>
    <source>
        <tissue evidence="1">Shoot tissue taken approximately 20 cm above the soil surface</tissue>
    </source>
</reference>
<reference evidence="1" key="2">
    <citation type="journal article" date="2015" name="Data Brief">
        <title>Shoot transcriptome of the giant reed, Arundo donax.</title>
        <authorList>
            <person name="Barrero R.A."/>
            <person name="Guerrero F.D."/>
            <person name="Moolhuijzen P."/>
            <person name="Goolsby J.A."/>
            <person name="Tidwell J."/>
            <person name="Bellgard S.E."/>
            <person name="Bellgard M.I."/>
        </authorList>
    </citation>
    <scope>NUCLEOTIDE SEQUENCE</scope>
    <source>
        <tissue evidence="1">Shoot tissue taken approximately 20 cm above the soil surface</tissue>
    </source>
</reference>
<proteinExistence type="predicted"/>
<evidence type="ECO:0000313" key="1">
    <source>
        <dbReference type="EMBL" id="JAE07160.1"/>
    </source>
</evidence>
<dbReference type="EMBL" id="GBRH01190736">
    <property type="protein sequence ID" value="JAE07160.1"/>
    <property type="molecule type" value="Transcribed_RNA"/>
</dbReference>
<accession>A0A0A9F2E1</accession>
<dbReference type="AlphaFoldDB" id="A0A0A9F2E1"/>
<organism evidence="1">
    <name type="scientific">Arundo donax</name>
    <name type="common">Giant reed</name>
    <name type="synonym">Donax arundinaceus</name>
    <dbReference type="NCBI Taxonomy" id="35708"/>
    <lineage>
        <taxon>Eukaryota</taxon>
        <taxon>Viridiplantae</taxon>
        <taxon>Streptophyta</taxon>
        <taxon>Embryophyta</taxon>
        <taxon>Tracheophyta</taxon>
        <taxon>Spermatophyta</taxon>
        <taxon>Magnoliopsida</taxon>
        <taxon>Liliopsida</taxon>
        <taxon>Poales</taxon>
        <taxon>Poaceae</taxon>
        <taxon>PACMAD clade</taxon>
        <taxon>Arundinoideae</taxon>
        <taxon>Arundineae</taxon>
        <taxon>Arundo</taxon>
    </lineage>
</organism>
<protein>
    <submittedName>
        <fullName evidence="1">Uncharacterized protein</fullName>
    </submittedName>
</protein>
<name>A0A0A9F2E1_ARUDO</name>
<sequence>MQSTCMEPKFTNIFLQDYKKGSIHVLMEQDAKQR</sequence>